<dbReference type="InterPro" id="IPR050583">
    <property type="entry name" value="Mycobacterial_A85_antigen"/>
</dbReference>
<gene>
    <name evidence="1" type="ORF">SAMN02746062_01678</name>
</gene>
<dbReference type="AlphaFoldDB" id="A0A286EEU4"/>
<dbReference type="Gene3D" id="3.40.50.1820">
    <property type="entry name" value="alpha/beta hydrolase"/>
    <property type="match status" value="1"/>
</dbReference>
<proteinExistence type="predicted"/>
<dbReference type="Pfam" id="PF00756">
    <property type="entry name" value="Esterase"/>
    <property type="match status" value="1"/>
</dbReference>
<sequence>MKKDIEFYQELPLMEHEFHVPHFNHQRKVRVLLPKNYAQENQRYPVIYMHDGQNVFYSKQSYTRHSWKVIPTIKANPHFPKVMIVGIDNPADHIMRLTEYAPWQTTSAHPNTIEYGSGGLGAAYGKWLVETVKPFVDATYRTLPDRENTFVAGSSMGGLITAYLGAAYPQVFGGLGVFSLASWFSEQPFLDFLAQHPNNPHSKVYIQVGTNEGDDVDKHFTGSTSMSQEYIDCSLRYYQLLLRSGVPLDKISLRIMAGKKHHESAWAAHFVEFLEMMLRK</sequence>
<organism evidence="1 2">
    <name type="scientific">Alysiella filiformis DSM 16848</name>
    <dbReference type="NCBI Taxonomy" id="1120981"/>
    <lineage>
        <taxon>Bacteria</taxon>
        <taxon>Pseudomonadati</taxon>
        <taxon>Pseudomonadota</taxon>
        <taxon>Betaproteobacteria</taxon>
        <taxon>Neisseriales</taxon>
        <taxon>Neisseriaceae</taxon>
        <taxon>Alysiella</taxon>
    </lineage>
</organism>
<dbReference type="OrthoDB" id="49490at2"/>
<dbReference type="GO" id="GO:0016787">
    <property type="term" value="F:hydrolase activity"/>
    <property type="evidence" value="ECO:0007669"/>
    <property type="project" value="UniProtKB-KW"/>
</dbReference>
<dbReference type="Proteomes" id="UP000219669">
    <property type="component" value="Unassembled WGS sequence"/>
</dbReference>
<keyword evidence="1" id="KW-0378">Hydrolase</keyword>
<evidence type="ECO:0000313" key="2">
    <source>
        <dbReference type="Proteomes" id="UP000219669"/>
    </source>
</evidence>
<accession>A0A286EEU4</accession>
<dbReference type="InterPro" id="IPR000801">
    <property type="entry name" value="Esterase-like"/>
</dbReference>
<protein>
    <submittedName>
        <fullName evidence="1">Predicted hydrolase of the alpha/beta superfamily</fullName>
    </submittedName>
</protein>
<dbReference type="PANTHER" id="PTHR48098">
    <property type="entry name" value="ENTEROCHELIN ESTERASE-RELATED"/>
    <property type="match status" value="1"/>
</dbReference>
<reference evidence="1 2" key="1">
    <citation type="submission" date="2017-09" db="EMBL/GenBank/DDBJ databases">
        <authorList>
            <person name="Ehlers B."/>
            <person name="Leendertz F.H."/>
        </authorList>
    </citation>
    <scope>NUCLEOTIDE SEQUENCE [LARGE SCALE GENOMIC DNA]</scope>
    <source>
        <strain evidence="1 2">DSM 16848</strain>
    </source>
</reference>
<dbReference type="SUPFAM" id="SSF53474">
    <property type="entry name" value="alpha/beta-Hydrolases"/>
    <property type="match status" value="1"/>
</dbReference>
<dbReference type="InterPro" id="IPR029058">
    <property type="entry name" value="AB_hydrolase_fold"/>
</dbReference>
<keyword evidence="2" id="KW-1185">Reference proteome</keyword>
<dbReference type="PANTHER" id="PTHR48098:SF6">
    <property type="entry name" value="FERRI-BACILLIBACTIN ESTERASE BESA"/>
    <property type="match status" value="1"/>
</dbReference>
<evidence type="ECO:0000313" key="1">
    <source>
        <dbReference type="EMBL" id="SOD69436.1"/>
    </source>
</evidence>
<dbReference type="RefSeq" id="WP_097114676.1">
    <property type="nucleotide sequence ID" value="NZ_CP083931.1"/>
</dbReference>
<name>A0A286EEU4_9NEIS</name>
<dbReference type="EMBL" id="OCNF01000015">
    <property type="protein sequence ID" value="SOD69436.1"/>
    <property type="molecule type" value="Genomic_DNA"/>
</dbReference>